<sequence>MVLEATVLVIDNSEWSRNGDYTPNRHQAQLDAVHYLFGVKTHDNPENTVGVIANAGDTPEVLVSLTGDFGVFLKGLHGLTIRGESHFDTSIQIAQLVLKHRANKYQKQRIIIFAASPISADEKSLVKLGKKLKKNSVSIDVINFGEHIANEQKLTAFIEAANNNDTSHLVTIPPGPHVLSEQIRASSIVGGGVGASESGGDGDFEFGVDPDIDPELAMALRMSMQEENERQRREAAAQTSSIGDGVVGNQQESGAAGAQAGTDMEEMDLDEDEQIRRAIQMSLMENGEDGGNDEGSGSHMRDDDLVASLIGSLPGVDPNDPAVQSALGSDSAKDKDGSRKKDKDESK</sequence>
<dbReference type="Gene3D" id="3.40.50.410">
    <property type="entry name" value="von Willebrand factor, type A domain"/>
    <property type="match status" value="1"/>
</dbReference>
<dbReference type="Gene3D" id="1.10.287.3990">
    <property type="match status" value="1"/>
</dbReference>
<dbReference type="OrthoDB" id="1731724at2759"/>
<dbReference type="SMART" id="SM00327">
    <property type="entry name" value="VWA"/>
    <property type="match status" value="1"/>
</dbReference>
<keyword evidence="2" id="KW-0677">Repeat</keyword>
<feature type="compositionally biased region" description="Low complexity" evidence="5">
    <location>
        <begin position="248"/>
        <end position="261"/>
    </location>
</feature>
<evidence type="ECO:0000313" key="7">
    <source>
        <dbReference type="EMBL" id="KAJ2679732.1"/>
    </source>
</evidence>
<dbReference type="GO" id="GO:0043161">
    <property type="term" value="P:proteasome-mediated ubiquitin-dependent protein catabolic process"/>
    <property type="evidence" value="ECO:0007669"/>
    <property type="project" value="TreeGrafter"/>
</dbReference>
<dbReference type="InterPro" id="IPR027040">
    <property type="entry name" value="PSMD4"/>
</dbReference>
<dbReference type="GO" id="GO:0005634">
    <property type="term" value="C:nucleus"/>
    <property type="evidence" value="ECO:0007669"/>
    <property type="project" value="TreeGrafter"/>
</dbReference>
<feature type="region of interest" description="Disordered" evidence="5">
    <location>
        <begin position="224"/>
        <end position="268"/>
    </location>
</feature>
<dbReference type="PANTHER" id="PTHR10223">
    <property type="entry name" value="26S PROTEASOME NON-ATPASE REGULATORY SUBUNIT 4"/>
    <property type="match status" value="1"/>
</dbReference>
<dbReference type="InterPro" id="IPR036465">
    <property type="entry name" value="vWFA_dom_sf"/>
</dbReference>
<accession>A0A9W8KYL5</accession>
<dbReference type="InterPro" id="IPR003903">
    <property type="entry name" value="UIM_dom"/>
</dbReference>
<dbReference type="SMART" id="SM00726">
    <property type="entry name" value="UIM"/>
    <property type="match status" value="2"/>
</dbReference>
<dbReference type="SUPFAM" id="SSF53300">
    <property type="entry name" value="vWA-like"/>
    <property type="match status" value="1"/>
</dbReference>
<evidence type="ECO:0000256" key="1">
    <source>
        <dbReference type="ARBA" id="ARBA00005574"/>
    </source>
</evidence>
<evidence type="ECO:0000256" key="2">
    <source>
        <dbReference type="ARBA" id="ARBA00022737"/>
    </source>
</evidence>
<protein>
    <recommendedName>
        <fullName evidence="4">26S proteasome regulatory subunit RPN10</fullName>
    </recommendedName>
</protein>
<evidence type="ECO:0000256" key="5">
    <source>
        <dbReference type="SAM" id="MobiDB-lite"/>
    </source>
</evidence>
<dbReference type="AlphaFoldDB" id="A0A9W8KYL5"/>
<evidence type="ECO:0000313" key="8">
    <source>
        <dbReference type="Proteomes" id="UP001151518"/>
    </source>
</evidence>
<feature type="compositionally biased region" description="Basic and acidic residues" evidence="5">
    <location>
        <begin position="331"/>
        <end position="347"/>
    </location>
</feature>
<keyword evidence="3 7" id="KW-0647">Proteasome</keyword>
<dbReference type="InterPro" id="IPR049590">
    <property type="entry name" value="PSMD4_RAZUL-like"/>
</dbReference>
<feature type="domain" description="VWFA" evidence="6">
    <location>
        <begin position="2"/>
        <end position="174"/>
    </location>
</feature>
<comment type="caution">
    <text evidence="7">The sequence shown here is derived from an EMBL/GenBank/DDBJ whole genome shotgun (WGS) entry which is preliminary data.</text>
</comment>
<dbReference type="FunFam" id="3.40.50.410:FF:000005">
    <property type="entry name" value="26S proteasome non-ATPase regulatory subunit 4"/>
    <property type="match status" value="1"/>
</dbReference>
<dbReference type="PANTHER" id="PTHR10223:SF0">
    <property type="entry name" value="26S PROTEASOME NON-ATPASE REGULATORY SUBUNIT 4"/>
    <property type="match status" value="1"/>
</dbReference>
<dbReference type="GO" id="GO:0005829">
    <property type="term" value="C:cytosol"/>
    <property type="evidence" value="ECO:0007669"/>
    <property type="project" value="TreeGrafter"/>
</dbReference>
<gene>
    <name evidence="7" type="primary">RPN10</name>
    <name evidence="7" type="ORF">GGI25_001183</name>
</gene>
<organism evidence="7 8">
    <name type="scientific">Coemansia spiralis</name>
    <dbReference type="NCBI Taxonomy" id="417178"/>
    <lineage>
        <taxon>Eukaryota</taxon>
        <taxon>Fungi</taxon>
        <taxon>Fungi incertae sedis</taxon>
        <taxon>Zoopagomycota</taxon>
        <taxon>Kickxellomycotina</taxon>
        <taxon>Kickxellomycetes</taxon>
        <taxon>Kickxellales</taxon>
        <taxon>Kickxellaceae</taxon>
        <taxon>Coemansia</taxon>
    </lineage>
</organism>
<dbReference type="InterPro" id="IPR002035">
    <property type="entry name" value="VWF_A"/>
</dbReference>
<proteinExistence type="inferred from homology"/>
<comment type="similarity">
    <text evidence="1">Belongs to the proteasome subunit S5A family.</text>
</comment>
<dbReference type="GO" id="GO:0008540">
    <property type="term" value="C:proteasome regulatory particle, base subcomplex"/>
    <property type="evidence" value="ECO:0007669"/>
    <property type="project" value="TreeGrafter"/>
</dbReference>
<dbReference type="PROSITE" id="PS50330">
    <property type="entry name" value="UIM"/>
    <property type="match status" value="2"/>
</dbReference>
<dbReference type="Pfam" id="PF13519">
    <property type="entry name" value="VWA_2"/>
    <property type="match status" value="1"/>
</dbReference>
<feature type="region of interest" description="Disordered" evidence="5">
    <location>
        <begin position="285"/>
        <end position="347"/>
    </location>
</feature>
<name>A0A9W8KYL5_9FUNG</name>
<evidence type="ECO:0000259" key="6">
    <source>
        <dbReference type="SMART" id="SM00327"/>
    </source>
</evidence>
<dbReference type="GO" id="GO:0036435">
    <property type="term" value="F:K48-linked polyubiquitin modification-dependent protein binding"/>
    <property type="evidence" value="ECO:0007669"/>
    <property type="project" value="UniProtKB-ARBA"/>
</dbReference>
<dbReference type="Proteomes" id="UP001151518">
    <property type="component" value="Unassembled WGS sequence"/>
</dbReference>
<dbReference type="CDD" id="cd22297">
    <property type="entry name" value="PSMD4_RAZUL"/>
    <property type="match status" value="1"/>
</dbReference>
<evidence type="ECO:0000256" key="4">
    <source>
        <dbReference type="ARBA" id="ARBA00044341"/>
    </source>
</evidence>
<evidence type="ECO:0000256" key="3">
    <source>
        <dbReference type="ARBA" id="ARBA00022942"/>
    </source>
</evidence>
<reference evidence="7" key="1">
    <citation type="submission" date="2022-07" db="EMBL/GenBank/DDBJ databases">
        <title>Phylogenomic reconstructions and comparative analyses of Kickxellomycotina fungi.</title>
        <authorList>
            <person name="Reynolds N.K."/>
            <person name="Stajich J.E."/>
            <person name="Barry K."/>
            <person name="Grigoriev I.V."/>
            <person name="Crous P."/>
            <person name="Smith M.E."/>
        </authorList>
    </citation>
    <scope>NUCLEOTIDE SEQUENCE</scope>
    <source>
        <strain evidence="7">NRRL 3115</strain>
    </source>
</reference>
<dbReference type="EMBL" id="JANBTW010000009">
    <property type="protein sequence ID" value="KAJ2679732.1"/>
    <property type="molecule type" value="Genomic_DNA"/>
</dbReference>
<dbReference type="Pfam" id="PF02809">
    <property type="entry name" value="UIM"/>
    <property type="match status" value="2"/>
</dbReference>